<feature type="domain" description="ABC transporter" evidence="3">
    <location>
        <begin position="245"/>
        <end position="464"/>
    </location>
</feature>
<proteinExistence type="predicted"/>
<dbReference type="GO" id="GO:0022857">
    <property type="term" value="F:transmembrane transporter activity"/>
    <property type="evidence" value="ECO:0007669"/>
    <property type="project" value="TreeGrafter"/>
</dbReference>
<comment type="caution">
    <text evidence="4">The sequence shown here is derived from an EMBL/GenBank/DDBJ whole genome shotgun (WGS) entry which is preliminary data.</text>
</comment>
<dbReference type="SMART" id="SM00382">
    <property type="entry name" value="AAA"/>
    <property type="match status" value="2"/>
</dbReference>
<dbReference type="Pfam" id="PF00005">
    <property type="entry name" value="ABC_tran"/>
    <property type="match status" value="2"/>
</dbReference>
<evidence type="ECO:0000259" key="3">
    <source>
        <dbReference type="PROSITE" id="PS50893"/>
    </source>
</evidence>
<accession>A0AAP4BTZ2</accession>
<keyword evidence="1" id="KW-0547">Nucleotide-binding</keyword>
<evidence type="ECO:0000313" key="4">
    <source>
        <dbReference type="EMBL" id="MDK4326412.1"/>
    </source>
</evidence>
<dbReference type="EMBL" id="JASNVP010000006">
    <property type="protein sequence ID" value="MDK4326412.1"/>
    <property type="molecule type" value="Genomic_DNA"/>
</dbReference>
<dbReference type="GO" id="GO:0005524">
    <property type="term" value="F:ATP binding"/>
    <property type="evidence" value="ECO:0007669"/>
    <property type="project" value="UniProtKB-KW"/>
</dbReference>
<dbReference type="AlphaFoldDB" id="A0AAP4BTZ2"/>
<dbReference type="GO" id="GO:0005886">
    <property type="term" value="C:plasma membrane"/>
    <property type="evidence" value="ECO:0007669"/>
    <property type="project" value="TreeGrafter"/>
</dbReference>
<organism evidence="4 5">
    <name type="scientific">Corynebacterium propinquum</name>
    <dbReference type="NCBI Taxonomy" id="43769"/>
    <lineage>
        <taxon>Bacteria</taxon>
        <taxon>Bacillati</taxon>
        <taxon>Actinomycetota</taxon>
        <taxon>Actinomycetes</taxon>
        <taxon>Mycobacteriales</taxon>
        <taxon>Corynebacteriaceae</taxon>
        <taxon>Corynebacterium</taxon>
    </lineage>
</organism>
<dbReference type="RefSeq" id="WP_284589837.1">
    <property type="nucleotide sequence ID" value="NZ_JASNVP010000006.1"/>
</dbReference>
<dbReference type="PROSITE" id="PS00211">
    <property type="entry name" value="ABC_TRANSPORTER_1"/>
    <property type="match status" value="2"/>
</dbReference>
<dbReference type="InterPro" id="IPR027417">
    <property type="entry name" value="P-loop_NTPase"/>
</dbReference>
<dbReference type="InterPro" id="IPR017871">
    <property type="entry name" value="ABC_transporter-like_CS"/>
</dbReference>
<dbReference type="InterPro" id="IPR003439">
    <property type="entry name" value="ABC_transporter-like_ATP-bd"/>
</dbReference>
<feature type="domain" description="ABC transporter" evidence="3">
    <location>
        <begin position="7"/>
        <end position="242"/>
    </location>
</feature>
<dbReference type="InterPro" id="IPR003593">
    <property type="entry name" value="AAA+_ATPase"/>
</dbReference>
<sequence length="464" mass="50639">MYDEKGDIRGNLSISLCGKILLPQVKFNVRAGQIMGVVGSSGSGKSTMLRALVGFKPESSHISGSVHVFGTDPFSLDKKRLLEFRRKEVAFVGQDPGLELHPLMKVRSILQEVSGRTSGFNVAKHLRKVGLEPSVARRRIGQLSGGQQRRVALARALVREPKVIVLDEPLAGLDSETSAKIRSLLRELAETGTTIIFTGHQEDEVRGLADILLRVGKEAPPEDRDVEFPVNNHSTRWQNSGSKALQCFDIALQRPDGYELIKDVNFELFQGEMVGIYGPSGCGKSSFLRTILGRYAHATGDLVLAGLRRPADRPIPRKLRPLVQIVPQDPASALNPKKTALNSVTRAARYGKSVYSQQAARIRAEELLIDVDIDAPLHRRLPIALSGGQRQRVAIARALATEPTIILCDEPTSALDHATAGGVMRKLYDAAAAGCAVIIVSHEEGLLKQWCTRVLHFSELAGRT</sequence>
<dbReference type="Gene3D" id="3.40.50.300">
    <property type="entry name" value="P-loop containing nucleotide triphosphate hydrolases"/>
    <property type="match status" value="2"/>
</dbReference>
<dbReference type="Proteomes" id="UP001226160">
    <property type="component" value="Unassembled WGS sequence"/>
</dbReference>
<evidence type="ECO:0000256" key="2">
    <source>
        <dbReference type="ARBA" id="ARBA00022840"/>
    </source>
</evidence>
<gene>
    <name evidence="4" type="ORF">QPX54_07840</name>
</gene>
<dbReference type="InterPro" id="IPR015854">
    <property type="entry name" value="ABC_transpr_LolD-like"/>
</dbReference>
<dbReference type="SUPFAM" id="SSF52540">
    <property type="entry name" value="P-loop containing nucleoside triphosphate hydrolases"/>
    <property type="match status" value="2"/>
</dbReference>
<protein>
    <submittedName>
        <fullName evidence="4">ATP-binding cassette domain-containing protein</fullName>
    </submittedName>
</protein>
<dbReference type="PROSITE" id="PS50893">
    <property type="entry name" value="ABC_TRANSPORTER_2"/>
    <property type="match status" value="2"/>
</dbReference>
<dbReference type="PANTHER" id="PTHR24220:SF364">
    <property type="entry name" value="FLUOROQUINOLONES EXPORT ATP-BINDING PROTEIN RV2688C"/>
    <property type="match status" value="1"/>
</dbReference>
<dbReference type="GO" id="GO:0016887">
    <property type="term" value="F:ATP hydrolysis activity"/>
    <property type="evidence" value="ECO:0007669"/>
    <property type="project" value="InterPro"/>
</dbReference>
<evidence type="ECO:0000256" key="1">
    <source>
        <dbReference type="ARBA" id="ARBA00022741"/>
    </source>
</evidence>
<name>A0AAP4BTZ2_9CORY</name>
<evidence type="ECO:0000313" key="5">
    <source>
        <dbReference type="Proteomes" id="UP001226160"/>
    </source>
</evidence>
<keyword evidence="2 4" id="KW-0067">ATP-binding</keyword>
<reference evidence="4" key="1">
    <citation type="submission" date="2023-05" db="EMBL/GenBank/DDBJ databases">
        <title>Metabolic capabilities are highly conserved among human nasal-associated Corynebacterium species in pangenomic analyses.</title>
        <authorList>
            <person name="Tran T.H."/>
            <person name="Roberts A.Q."/>
            <person name="Escapa I.F."/>
            <person name="Gao W."/>
            <person name="Conlan S."/>
            <person name="Kong H."/>
            <person name="Segre J.A."/>
            <person name="Kelly M.S."/>
            <person name="Lemon K.P."/>
        </authorList>
    </citation>
    <scope>NUCLEOTIDE SEQUENCE</scope>
    <source>
        <strain evidence="4">KPL2654</strain>
    </source>
</reference>
<dbReference type="PANTHER" id="PTHR24220">
    <property type="entry name" value="IMPORT ATP-BINDING PROTEIN"/>
    <property type="match status" value="1"/>
</dbReference>